<gene>
    <name evidence="2" type="ORF">POCULU_LOCUS447</name>
</gene>
<feature type="domain" description="RRP12 HEAT" evidence="1">
    <location>
        <begin position="125"/>
        <end position="183"/>
    </location>
</feature>
<protein>
    <submittedName>
        <fullName evidence="2">2380_t:CDS:1</fullName>
    </submittedName>
</protein>
<dbReference type="Pfam" id="PF08161">
    <property type="entry name" value="RRP12_HEAT"/>
    <property type="match status" value="1"/>
</dbReference>
<evidence type="ECO:0000259" key="1">
    <source>
        <dbReference type="Pfam" id="PF08161"/>
    </source>
</evidence>
<dbReference type="EMBL" id="CAJVPJ010000023">
    <property type="protein sequence ID" value="CAG8458832.1"/>
    <property type="molecule type" value="Genomic_DNA"/>
</dbReference>
<proteinExistence type="predicted"/>
<organism evidence="2 3">
    <name type="scientific">Paraglomus occultum</name>
    <dbReference type="NCBI Taxonomy" id="144539"/>
    <lineage>
        <taxon>Eukaryota</taxon>
        <taxon>Fungi</taxon>
        <taxon>Fungi incertae sedis</taxon>
        <taxon>Mucoromycota</taxon>
        <taxon>Glomeromycotina</taxon>
        <taxon>Glomeromycetes</taxon>
        <taxon>Paraglomerales</taxon>
        <taxon>Paraglomeraceae</taxon>
        <taxon>Paraglomus</taxon>
    </lineage>
</organism>
<accession>A0A9N8VNF5</accession>
<sequence>MFGSSGLKSESFCFENSNVGDKAVSTLFSTRALKPNDGDKREFNVQKILKSIAVSTLYLTRALIPSTNWGLLNFRSVLSKLKLVTSSRNPFQSIILDGQRPPFRVERVEEFFKTTKNEEWVSGPFFLMVLPLNLENPGSTEIGRAWLLPLLLLKDHIQNTSLAYFIRELLPMSEKLAQKSIEFQTLKLLVEKNKKFLTFKEDDDNRFKMDKTAAKANIELLSRYAPNYSLMSLVNHVLEVGNHSRCYQYIFEHYECAVIQLFIEACADNNKTRRAPPTKHVMLDLPGFTRHQIILRLDFEPTF</sequence>
<reference evidence="2" key="1">
    <citation type="submission" date="2021-06" db="EMBL/GenBank/DDBJ databases">
        <authorList>
            <person name="Kallberg Y."/>
            <person name="Tangrot J."/>
            <person name="Rosling A."/>
        </authorList>
    </citation>
    <scope>NUCLEOTIDE SEQUENCE</scope>
    <source>
        <strain evidence="2">IA702</strain>
    </source>
</reference>
<keyword evidence="3" id="KW-1185">Reference proteome</keyword>
<evidence type="ECO:0000313" key="3">
    <source>
        <dbReference type="Proteomes" id="UP000789572"/>
    </source>
</evidence>
<dbReference type="OrthoDB" id="2192888at2759"/>
<dbReference type="Proteomes" id="UP000789572">
    <property type="component" value="Unassembled WGS sequence"/>
</dbReference>
<dbReference type="AlphaFoldDB" id="A0A9N8VNF5"/>
<evidence type="ECO:0000313" key="2">
    <source>
        <dbReference type="EMBL" id="CAG8458832.1"/>
    </source>
</evidence>
<name>A0A9N8VNF5_9GLOM</name>
<dbReference type="InterPro" id="IPR012978">
    <property type="entry name" value="HEAT_RRP12"/>
</dbReference>
<comment type="caution">
    <text evidence="2">The sequence shown here is derived from an EMBL/GenBank/DDBJ whole genome shotgun (WGS) entry which is preliminary data.</text>
</comment>